<protein>
    <submittedName>
        <fullName evidence="1">Uncharacterized protein</fullName>
    </submittedName>
</protein>
<accession>A0A1J5PFY6</accession>
<organism evidence="1">
    <name type="scientific">mine drainage metagenome</name>
    <dbReference type="NCBI Taxonomy" id="410659"/>
    <lineage>
        <taxon>unclassified sequences</taxon>
        <taxon>metagenomes</taxon>
        <taxon>ecological metagenomes</taxon>
    </lineage>
</organism>
<gene>
    <name evidence="1" type="ORF">GALL_542870</name>
</gene>
<dbReference type="EMBL" id="MLJW01008360">
    <property type="protein sequence ID" value="OIQ64163.1"/>
    <property type="molecule type" value="Genomic_DNA"/>
</dbReference>
<sequence length="227" mass="25205">MHQGCQCGNHIGAAGTHLNAQGSLPGRWQHHRRIKQGTDARGQPQAFESRRSQHNRVIQTVIELAQTGVEITAQWLNLQVWAQCAQQGHAAQAGGSHHRPLRQGIQAGIPRRDKRITRVFPLHDTCQLKAVGQLHRHVLERMHRQIGPTVFECDLKLLDKQAFATYLAQCPVKNLVAQGGHSQQVNLVTELPKKGLNMFGLPHGQTAFSGGNGKFTHKQRHAAVTSW</sequence>
<proteinExistence type="predicted"/>
<dbReference type="AlphaFoldDB" id="A0A1J5PFY6"/>
<name>A0A1J5PFY6_9ZZZZ</name>
<comment type="caution">
    <text evidence="1">The sequence shown here is derived from an EMBL/GenBank/DDBJ whole genome shotgun (WGS) entry which is preliminary data.</text>
</comment>
<evidence type="ECO:0000313" key="1">
    <source>
        <dbReference type="EMBL" id="OIQ64163.1"/>
    </source>
</evidence>
<reference evidence="1" key="1">
    <citation type="submission" date="2016-10" db="EMBL/GenBank/DDBJ databases">
        <title>Sequence of Gallionella enrichment culture.</title>
        <authorList>
            <person name="Poehlein A."/>
            <person name="Muehling M."/>
            <person name="Daniel R."/>
        </authorList>
    </citation>
    <scope>NUCLEOTIDE SEQUENCE</scope>
</reference>